<keyword evidence="1" id="KW-0472">Membrane</keyword>
<dbReference type="AlphaFoldDB" id="A0A370X4W7"/>
<proteinExistence type="predicted"/>
<reference evidence="2 3" key="1">
    <citation type="submission" date="2018-07" db="EMBL/GenBank/DDBJ databases">
        <title>Dyella monticola sp. nov. and Dyella psychrodurans sp. nov. isolated from monsoon evergreen broad-leaved forest soil of Dinghu Mountain, China.</title>
        <authorList>
            <person name="Gao Z."/>
            <person name="Qiu L."/>
        </authorList>
    </citation>
    <scope>NUCLEOTIDE SEQUENCE [LARGE SCALE GENOMIC DNA]</scope>
    <source>
        <strain evidence="2 3">4MSK11</strain>
    </source>
</reference>
<dbReference type="Proteomes" id="UP000255334">
    <property type="component" value="Unassembled WGS sequence"/>
</dbReference>
<evidence type="ECO:0000313" key="3">
    <source>
        <dbReference type="Proteomes" id="UP000255334"/>
    </source>
</evidence>
<feature type="transmembrane region" description="Helical" evidence="1">
    <location>
        <begin position="15"/>
        <end position="36"/>
    </location>
</feature>
<protein>
    <recommendedName>
        <fullName evidence="4">PH domain-containing protein</fullName>
    </recommendedName>
</protein>
<accession>A0A370X4W7</accession>
<gene>
    <name evidence="2" type="ORF">DWU99_12255</name>
</gene>
<organism evidence="2 3">
    <name type="scientific">Dyella psychrodurans</name>
    <dbReference type="NCBI Taxonomy" id="1927960"/>
    <lineage>
        <taxon>Bacteria</taxon>
        <taxon>Pseudomonadati</taxon>
        <taxon>Pseudomonadota</taxon>
        <taxon>Gammaproteobacteria</taxon>
        <taxon>Lysobacterales</taxon>
        <taxon>Rhodanobacteraceae</taxon>
        <taxon>Dyella</taxon>
    </lineage>
</organism>
<sequence>MRRLSSRYTYFYKRVFPLLWFGILTVVALGVGLSLLASRQSVLPFLIMPIFMAALGFVLYRKLIADLVDEVWLAGDVLLVKNRGDEISVGLRDVMNVNAVTMMNPRRITLMLRNDTRFGQHINFMPAIQSASFVSSFKPDPIATELIERVDALRMSTR</sequence>
<feature type="transmembrane region" description="Helical" evidence="1">
    <location>
        <begin position="42"/>
        <end position="60"/>
    </location>
</feature>
<dbReference type="EMBL" id="QRBF01000004">
    <property type="protein sequence ID" value="RDS83310.1"/>
    <property type="molecule type" value="Genomic_DNA"/>
</dbReference>
<name>A0A370X4W7_9GAMM</name>
<dbReference type="OrthoDB" id="5953360at2"/>
<keyword evidence="1" id="KW-1133">Transmembrane helix</keyword>
<keyword evidence="1" id="KW-0812">Transmembrane</keyword>
<evidence type="ECO:0008006" key="4">
    <source>
        <dbReference type="Google" id="ProtNLM"/>
    </source>
</evidence>
<evidence type="ECO:0000256" key="1">
    <source>
        <dbReference type="SAM" id="Phobius"/>
    </source>
</evidence>
<comment type="caution">
    <text evidence="2">The sequence shown here is derived from an EMBL/GenBank/DDBJ whole genome shotgun (WGS) entry which is preliminary data.</text>
</comment>
<evidence type="ECO:0000313" key="2">
    <source>
        <dbReference type="EMBL" id="RDS83310.1"/>
    </source>
</evidence>
<dbReference type="RefSeq" id="WP_115478349.1">
    <property type="nucleotide sequence ID" value="NZ_QRBF01000004.1"/>
</dbReference>
<keyword evidence="3" id="KW-1185">Reference proteome</keyword>